<evidence type="ECO:0000256" key="3">
    <source>
        <dbReference type="ARBA" id="ARBA00022723"/>
    </source>
</evidence>
<evidence type="ECO:0000256" key="1">
    <source>
        <dbReference type="ARBA" id="ARBA00008593"/>
    </source>
</evidence>
<dbReference type="AlphaFoldDB" id="A0A8H7TLJ0"/>
<keyword evidence="3" id="KW-0479">Metal-binding</keyword>
<accession>A0A8H7TLJ0</accession>
<dbReference type="Pfam" id="PF22600">
    <property type="entry name" value="MTPAP-like_central"/>
    <property type="match status" value="1"/>
</dbReference>
<dbReference type="GO" id="GO:0005730">
    <property type="term" value="C:nucleolus"/>
    <property type="evidence" value="ECO:0007669"/>
    <property type="project" value="TreeGrafter"/>
</dbReference>
<dbReference type="PANTHER" id="PTHR23092:SF15">
    <property type="entry name" value="INACTIVE NON-CANONICAL POLY(A) RNA POLYMERASE PROTEIN TRF4-2-RELATED"/>
    <property type="match status" value="1"/>
</dbReference>
<dbReference type="Gene3D" id="3.30.460.10">
    <property type="entry name" value="Beta Polymerase, domain 2"/>
    <property type="match status" value="1"/>
</dbReference>
<dbReference type="GO" id="GO:1990817">
    <property type="term" value="F:poly(A) RNA polymerase activity"/>
    <property type="evidence" value="ECO:0007669"/>
    <property type="project" value="UniProtKB-EC"/>
</dbReference>
<feature type="compositionally biased region" description="Polar residues" evidence="5">
    <location>
        <begin position="97"/>
        <end position="128"/>
    </location>
</feature>
<feature type="compositionally biased region" description="Acidic residues" evidence="5">
    <location>
        <begin position="306"/>
        <end position="322"/>
    </location>
</feature>
<comment type="similarity">
    <text evidence="1">Belongs to the DNA polymerase type-B-like family.</text>
</comment>
<dbReference type="Pfam" id="PF03828">
    <property type="entry name" value="PAP_assoc"/>
    <property type="match status" value="1"/>
</dbReference>
<organism evidence="8 9">
    <name type="scientific">Cadophora malorum</name>
    <dbReference type="NCBI Taxonomy" id="108018"/>
    <lineage>
        <taxon>Eukaryota</taxon>
        <taxon>Fungi</taxon>
        <taxon>Dikarya</taxon>
        <taxon>Ascomycota</taxon>
        <taxon>Pezizomycotina</taxon>
        <taxon>Leotiomycetes</taxon>
        <taxon>Helotiales</taxon>
        <taxon>Ploettnerulaceae</taxon>
        <taxon>Cadophora</taxon>
    </lineage>
</organism>
<evidence type="ECO:0000256" key="4">
    <source>
        <dbReference type="ARBA" id="ARBA00022842"/>
    </source>
</evidence>
<feature type="compositionally biased region" description="Basic and acidic residues" evidence="5">
    <location>
        <begin position="275"/>
        <end position="286"/>
    </location>
</feature>
<feature type="compositionally biased region" description="Pro residues" evidence="5">
    <location>
        <begin position="16"/>
        <end position="28"/>
    </location>
</feature>
<dbReference type="SUPFAM" id="SSF81631">
    <property type="entry name" value="PAP/OAS1 substrate-binding domain"/>
    <property type="match status" value="1"/>
</dbReference>
<feature type="compositionally biased region" description="Basic and acidic residues" evidence="5">
    <location>
        <begin position="72"/>
        <end position="87"/>
    </location>
</feature>
<protein>
    <recommendedName>
        <fullName evidence="2">polynucleotide adenylyltransferase</fullName>
        <ecNumber evidence="2">2.7.7.19</ecNumber>
    </recommendedName>
</protein>
<dbReference type="Proteomes" id="UP000664132">
    <property type="component" value="Unassembled WGS sequence"/>
</dbReference>
<dbReference type="OrthoDB" id="273917at2759"/>
<dbReference type="InterPro" id="IPR054708">
    <property type="entry name" value="MTPAP-like_central"/>
</dbReference>
<sequence>MTRTKKAPRNNKKMPPKQPPLPPGPPPRQSGYDSYSRNADSYSGDTYRPSQGGSDNYQPRGAPMYQFGAGGRGDDHSSYRPSYEPRPRSRSPHRNSHTFSSGSSYRPQNQSERTMANSSAYRQNTGGHNSFDFRYDAPAGLDYNAAESRRRSPPRQNYDNNRRQANYPIRGGARGGYRGRGGPRLASEREFLKTNRAPTPELMPGMDEDVETGAKYKAVDDMSDSDEVEMDMSDDGDDDQEPKKKQARTDGKAADGDSVPRWSNPDPYTALPPPDETRAKKKDVVKLIRKARVTSSSEHTTKPAEADDFISFDFGDDEEQEDDMAHGFNAPSPPRGPREVAGSVNDFNPPRGPATQQLQQPRLPLPKKPEFTNQSRSNDTSFNIKQNGKAPAAIKKNVIDLTSDPALGSRKRDIRDEIKPAPILHQTKGKPGRVTGQILKDWVARPDLPAAPWLGMDHSDSAGVGVWLHKEIMDFYEYVRPRDFEQVIRQRLVDDLQTRVKQHFDRDDEIRPFGSFPAGLFLPTADMDLVCVSSEFLDRGKKIFGQGLRGLFRFRDFIQQNGLALNRQIEVISGAKVPLIKYVDKLTGLKVDISFENDTGLVANNTFQAWKKQFPAMPILVTLIKHLLAMRGLNEPVNGGIGGFSVTCLVVSLLQHLPQVQSRSMIPEHHLGEILMEFLDLYGNEFNTTTTAISVNPPAYIRKDEANIPYKGIKSKFMIIDPNRSDNDIAGGSSNTEGIRKCFSDAFKMLQRRSAELQRSDDRSNKSLLECIIGGNYRSFELQREHLAHVHEKLYLQN</sequence>
<dbReference type="Gene3D" id="1.10.1410.10">
    <property type="match status" value="1"/>
</dbReference>
<name>A0A8H7TLJ0_9HELO</name>
<feature type="region of interest" description="Disordered" evidence="5">
    <location>
        <begin position="1"/>
        <end position="389"/>
    </location>
</feature>
<evidence type="ECO:0000256" key="2">
    <source>
        <dbReference type="ARBA" id="ARBA00012388"/>
    </source>
</evidence>
<keyword evidence="9" id="KW-1185">Reference proteome</keyword>
<dbReference type="GO" id="GO:0003729">
    <property type="term" value="F:mRNA binding"/>
    <property type="evidence" value="ECO:0007669"/>
    <property type="project" value="TreeGrafter"/>
</dbReference>
<feature type="compositionally biased region" description="Polar residues" evidence="5">
    <location>
        <begin position="31"/>
        <end position="57"/>
    </location>
</feature>
<evidence type="ECO:0000259" key="7">
    <source>
        <dbReference type="Pfam" id="PF22600"/>
    </source>
</evidence>
<dbReference type="GO" id="GO:0031499">
    <property type="term" value="C:TRAMP complex"/>
    <property type="evidence" value="ECO:0007669"/>
    <property type="project" value="TreeGrafter"/>
</dbReference>
<evidence type="ECO:0000259" key="6">
    <source>
        <dbReference type="Pfam" id="PF03828"/>
    </source>
</evidence>
<proteinExistence type="inferred from homology"/>
<reference evidence="8" key="1">
    <citation type="submission" date="2021-02" db="EMBL/GenBank/DDBJ databases">
        <title>Genome sequence Cadophora malorum strain M34.</title>
        <authorList>
            <person name="Stefanovic E."/>
            <person name="Vu D."/>
            <person name="Scully C."/>
            <person name="Dijksterhuis J."/>
            <person name="Roader J."/>
            <person name="Houbraken J."/>
        </authorList>
    </citation>
    <scope>NUCLEOTIDE SEQUENCE</scope>
    <source>
        <strain evidence="8">M34</strain>
    </source>
</reference>
<dbReference type="GO" id="GO:0010605">
    <property type="term" value="P:negative regulation of macromolecule metabolic process"/>
    <property type="evidence" value="ECO:0007669"/>
    <property type="project" value="UniProtKB-ARBA"/>
</dbReference>
<gene>
    <name evidence="8" type="ORF">IFR04_005726</name>
</gene>
<feature type="compositionally biased region" description="Gly residues" evidence="5">
    <location>
        <begin position="172"/>
        <end position="182"/>
    </location>
</feature>
<dbReference type="InterPro" id="IPR045862">
    <property type="entry name" value="Trf4-like"/>
</dbReference>
<feature type="compositionally biased region" description="Polar residues" evidence="5">
    <location>
        <begin position="371"/>
        <end position="386"/>
    </location>
</feature>
<dbReference type="GO" id="GO:0043634">
    <property type="term" value="P:polyadenylation-dependent ncRNA catabolic process"/>
    <property type="evidence" value="ECO:0007669"/>
    <property type="project" value="TreeGrafter"/>
</dbReference>
<feature type="compositionally biased region" description="Basic residues" evidence="5">
    <location>
        <begin position="1"/>
        <end position="15"/>
    </location>
</feature>
<evidence type="ECO:0000256" key="5">
    <source>
        <dbReference type="SAM" id="MobiDB-lite"/>
    </source>
</evidence>
<dbReference type="CDD" id="cd05402">
    <property type="entry name" value="NT_PAP_TUTase"/>
    <property type="match status" value="1"/>
</dbReference>
<evidence type="ECO:0000313" key="8">
    <source>
        <dbReference type="EMBL" id="KAG4421083.1"/>
    </source>
</evidence>
<feature type="domain" description="Poly(A) RNA polymerase mitochondrial-like central palm" evidence="7">
    <location>
        <begin position="468"/>
        <end position="610"/>
    </location>
</feature>
<dbReference type="SUPFAM" id="SSF81301">
    <property type="entry name" value="Nucleotidyltransferase"/>
    <property type="match status" value="1"/>
</dbReference>
<feature type="compositionally biased region" description="Acidic residues" evidence="5">
    <location>
        <begin position="221"/>
        <end position="240"/>
    </location>
</feature>
<feature type="compositionally biased region" description="Basic and acidic residues" evidence="5">
    <location>
        <begin position="241"/>
        <end position="255"/>
    </location>
</feature>
<dbReference type="GO" id="GO:0046872">
    <property type="term" value="F:metal ion binding"/>
    <property type="evidence" value="ECO:0007669"/>
    <property type="project" value="UniProtKB-KW"/>
</dbReference>
<comment type="caution">
    <text evidence="8">The sequence shown here is derived from an EMBL/GenBank/DDBJ whole genome shotgun (WGS) entry which is preliminary data.</text>
</comment>
<dbReference type="InterPro" id="IPR043519">
    <property type="entry name" value="NT_sf"/>
</dbReference>
<keyword evidence="4" id="KW-0460">Magnesium</keyword>
<dbReference type="GO" id="GO:0031123">
    <property type="term" value="P:RNA 3'-end processing"/>
    <property type="evidence" value="ECO:0007669"/>
    <property type="project" value="TreeGrafter"/>
</dbReference>
<dbReference type="PANTHER" id="PTHR23092">
    <property type="entry name" value="POLY(A) RNA POLYMERASE"/>
    <property type="match status" value="1"/>
</dbReference>
<dbReference type="EC" id="2.7.7.19" evidence="2"/>
<evidence type="ECO:0000313" key="9">
    <source>
        <dbReference type="Proteomes" id="UP000664132"/>
    </source>
</evidence>
<dbReference type="EMBL" id="JAFJYH010000071">
    <property type="protein sequence ID" value="KAG4421083.1"/>
    <property type="molecule type" value="Genomic_DNA"/>
</dbReference>
<feature type="domain" description="PAP-associated" evidence="6">
    <location>
        <begin position="670"/>
        <end position="727"/>
    </location>
</feature>
<dbReference type="InterPro" id="IPR002058">
    <property type="entry name" value="PAP_assoc"/>
</dbReference>